<dbReference type="STRING" id="133412.A0A1R1XV54"/>
<keyword evidence="2" id="KW-1185">Reference proteome</keyword>
<dbReference type="AlphaFoldDB" id="A0A1R1XV54"/>
<dbReference type="Gene3D" id="1.25.40.990">
    <property type="match status" value="1"/>
</dbReference>
<protein>
    <submittedName>
        <fullName evidence="1">THP3-like protein</fullName>
    </submittedName>
</protein>
<dbReference type="EMBL" id="LSSN01001722">
    <property type="protein sequence ID" value="OMJ18543.1"/>
    <property type="molecule type" value="Genomic_DNA"/>
</dbReference>
<sequence>MSHLIDRERSYALATITKAYRPTVSLDLICGELGFDTRDVAAEYLHGLGVNISGDGNSIDAKVAYPIIRRSMDKYAKVDIKGQI</sequence>
<evidence type="ECO:0000313" key="1">
    <source>
        <dbReference type="EMBL" id="OMJ18543.1"/>
    </source>
</evidence>
<accession>A0A1R1XV54</accession>
<dbReference type="Proteomes" id="UP000187283">
    <property type="component" value="Unassembled WGS sequence"/>
</dbReference>
<comment type="caution">
    <text evidence="1">The sequence shown here is derived from an EMBL/GenBank/DDBJ whole genome shotgun (WGS) entry which is preliminary data.</text>
</comment>
<evidence type="ECO:0000313" key="2">
    <source>
        <dbReference type="Proteomes" id="UP000187283"/>
    </source>
</evidence>
<gene>
    <name evidence="1" type="ORF">AYI70_g5310</name>
</gene>
<name>A0A1R1XV54_9FUNG</name>
<dbReference type="OrthoDB" id="199574at2759"/>
<proteinExistence type="predicted"/>
<organism evidence="1 2">
    <name type="scientific">Smittium culicis</name>
    <dbReference type="NCBI Taxonomy" id="133412"/>
    <lineage>
        <taxon>Eukaryota</taxon>
        <taxon>Fungi</taxon>
        <taxon>Fungi incertae sedis</taxon>
        <taxon>Zoopagomycota</taxon>
        <taxon>Kickxellomycotina</taxon>
        <taxon>Harpellomycetes</taxon>
        <taxon>Harpellales</taxon>
        <taxon>Legeriomycetaceae</taxon>
        <taxon>Smittium</taxon>
    </lineage>
</organism>
<reference evidence="1 2" key="1">
    <citation type="submission" date="2017-01" db="EMBL/GenBank/DDBJ databases">
        <authorList>
            <person name="Mah S.A."/>
            <person name="Swanson W.J."/>
            <person name="Moy G.W."/>
            <person name="Vacquier V.D."/>
        </authorList>
    </citation>
    <scope>NUCLEOTIDE SEQUENCE [LARGE SCALE GENOMIC DNA]</scope>
    <source>
        <strain evidence="1 2">GSMNP</strain>
    </source>
</reference>